<keyword evidence="8" id="KW-0378">Hydrolase</keyword>
<name>A0ABV7ZQP7_9CORY</name>
<evidence type="ECO:0000256" key="1">
    <source>
        <dbReference type="ARBA" id="ARBA00000843"/>
    </source>
</evidence>
<evidence type="ECO:0000256" key="11">
    <source>
        <dbReference type="ARBA" id="ARBA00023204"/>
    </source>
</evidence>
<keyword evidence="6" id="KW-0479">Metal-binding</keyword>
<reference evidence="15" key="1">
    <citation type="journal article" date="2019" name="Int. J. Syst. Evol. Microbiol.">
        <title>The Global Catalogue of Microorganisms (GCM) 10K type strain sequencing project: providing services to taxonomists for standard genome sequencing and annotation.</title>
        <authorList>
            <consortium name="The Broad Institute Genomics Platform"/>
            <consortium name="The Broad Institute Genome Sequencing Center for Infectious Disease"/>
            <person name="Wu L."/>
            <person name="Ma J."/>
        </authorList>
    </citation>
    <scope>NUCLEOTIDE SEQUENCE [LARGE SCALE GENOMIC DNA]</scope>
    <source>
        <strain evidence="15">CCUG 53252</strain>
    </source>
</reference>
<dbReference type="EMBL" id="JBHRZN010000003">
    <property type="protein sequence ID" value="MFC3850431.1"/>
    <property type="molecule type" value="Genomic_DNA"/>
</dbReference>
<evidence type="ECO:0000256" key="4">
    <source>
        <dbReference type="ARBA" id="ARBA00012045"/>
    </source>
</evidence>
<comment type="caution">
    <text evidence="14">The sequence shown here is derived from an EMBL/GenBank/DDBJ whole genome shotgun (WGS) entry which is preliminary data.</text>
</comment>
<dbReference type="InterPro" id="IPR011257">
    <property type="entry name" value="DNA_glycosylase"/>
</dbReference>
<sequence>MVEWFRGNARELPWRAPGTSAWGILVSEVMSQQTPVARVAPSWRRWMGLWPEPADLAAAPADEVLREWGKLGYPRRALRLRECAAAIVEKHDGRVPADVDALLALPGIGDYTARAVAAFAFGARTPVVDVNVRRVLRRHAQATFLPGAHRRADMAAVEELLYDDPPAAAELSAAWMELGATVCRTRPECGACPVRESCAWVAAGSPEPSEEELAAAKKRVQKFEGTDRQVRGKLLDVLRGAESPVERELLDAVWPDAAQRSRALFSLLDDGLAVQDADGRFRLPR</sequence>
<evidence type="ECO:0000256" key="8">
    <source>
        <dbReference type="ARBA" id="ARBA00022801"/>
    </source>
</evidence>
<evidence type="ECO:0000256" key="3">
    <source>
        <dbReference type="ARBA" id="ARBA00008343"/>
    </source>
</evidence>
<dbReference type="CDD" id="cd00056">
    <property type="entry name" value="ENDO3c"/>
    <property type="match status" value="1"/>
</dbReference>
<keyword evidence="7" id="KW-0227">DNA damage</keyword>
<dbReference type="InterPro" id="IPR004036">
    <property type="entry name" value="Endonuclease-III-like_CS2"/>
</dbReference>
<evidence type="ECO:0000313" key="15">
    <source>
        <dbReference type="Proteomes" id="UP001595751"/>
    </source>
</evidence>
<dbReference type="RefSeq" id="WP_290293514.1">
    <property type="nucleotide sequence ID" value="NZ_CP047211.1"/>
</dbReference>
<feature type="domain" description="HhH-GPD" evidence="13">
    <location>
        <begin position="30"/>
        <end position="181"/>
    </location>
</feature>
<comment type="catalytic activity">
    <reaction evidence="1">
        <text>Hydrolyzes free adenine bases from 7,8-dihydro-8-oxoguanine:adenine mismatched double-stranded DNA, leaving an apurinic site.</text>
        <dbReference type="EC" id="3.2.2.31"/>
    </reaction>
</comment>
<dbReference type="PANTHER" id="PTHR42944:SF1">
    <property type="entry name" value="ADENINE DNA GLYCOSYLASE"/>
    <property type="match status" value="1"/>
</dbReference>
<dbReference type="Pfam" id="PF00730">
    <property type="entry name" value="HhH-GPD"/>
    <property type="match status" value="1"/>
</dbReference>
<dbReference type="Pfam" id="PF00633">
    <property type="entry name" value="HHH"/>
    <property type="match status" value="1"/>
</dbReference>
<dbReference type="InterPro" id="IPR000445">
    <property type="entry name" value="HhH_motif"/>
</dbReference>
<dbReference type="InterPro" id="IPR023170">
    <property type="entry name" value="HhH_base_excis_C"/>
</dbReference>
<dbReference type="PANTHER" id="PTHR42944">
    <property type="entry name" value="ADENINE DNA GLYCOSYLASE"/>
    <property type="match status" value="1"/>
</dbReference>
<comment type="similarity">
    <text evidence="3">Belongs to the Nth/MutY family.</text>
</comment>
<evidence type="ECO:0000256" key="7">
    <source>
        <dbReference type="ARBA" id="ARBA00022763"/>
    </source>
</evidence>
<evidence type="ECO:0000259" key="13">
    <source>
        <dbReference type="SMART" id="SM00478"/>
    </source>
</evidence>
<keyword evidence="12" id="KW-0326">Glycosidase</keyword>
<dbReference type="SUPFAM" id="SSF48150">
    <property type="entry name" value="DNA-glycosylase"/>
    <property type="match status" value="1"/>
</dbReference>
<dbReference type="Gene3D" id="1.10.340.30">
    <property type="entry name" value="Hypothetical protein, domain 2"/>
    <property type="match status" value="1"/>
</dbReference>
<comment type="cofactor">
    <cofactor evidence="2">
        <name>[4Fe-4S] cluster</name>
        <dbReference type="ChEBI" id="CHEBI:49883"/>
    </cofactor>
</comment>
<dbReference type="Proteomes" id="UP001595751">
    <property type="component" value="Unassembled WGS sequence"/>
</dbReference>
<proteinExistence type="inferred from homology"/>
<evidence type="ECO:0000256" key="12">
    <source>
        <dbReference type="ARBA" id="ARBA00023295"/>
    </source>
</evidence>
<keyword evidence="15" id="KW-1185">Reference proteome</keyword>
<keyword evidence="10" id="KW-0411">Iron-sulfur</keyword>
<keyword evidence="9" id="KW-0408">Iron</keyword>
<evidence type="ECO:0000256" key="10">
    <source>
        <dbReference type="ARBA" id="ARBA00023014"/>
    </source>
</evidence>
<evidence type="ECO:0000256" key="9">
    <source>
        <dbReference type="ARBA" id="ARBA00023004"/>
    </source>
</evidence>
<evidence type="ECO:0000256" key="5">
    <source>
        <dbReference type="ARBA" id="ARBA00022023"/>
    </source>
</evidence>
<evidence type="ECO:0000256" key="2">
    <source>
        <dbReference type="ARBA" id="ARBA00001966"/>
    </source>
</evidence>
<gene>
    <name evidence="14" type="ORF">ACFORJ_09695</name>
</gene>
<evidence type="ECO:0000256" key="6">
    <source>
        <dbReference type="ARBA" id="ARBA00022723"/>
    </source>
</evidence>
<dbReference type="EC" id="3.2.2.31" evidence="4"/>
<dbReference type="Gene3D" id="1.10.1670.10">
    <property type="entry name" value="Helix-hairpin-Helix base-excision DNA repair enzymes (C-terminal)"/>
    <property type="match status" value="1"/>
</dbReference>
<organism evidence="14 15">
    <name type="scientific">Corynebacterium hansenii</name>
    <dbReference type="NCBI Taxonomy" id="394964"/>
    <lineage>
        <taxon>Bacteria</taxon>
        <taxon>Bacillati</taxon>
        <taxon>Actinomycetota</taxon>
        <taxon>Actinomycetes</taxon>
        <taxon>Mycobacteriales</taxon>
        <taxon>Corynebacteriaceae</taxon>
        <taxon>Corynebacterium</taxon>
    </lineage>
</organism>
<protein>
    <recommendedName>
        <fullName evidence="5">Adenine DNA glycosylase</fullName>
        <ecNumber evidence="4">3.2.2.31</ecNumber>
    </recommendedName>
</protein>
<accession>A0ABV7ZQP7</accession>
<dbReference type="SMART" id="SM00478">
    <property type="entry name" value="ENDO3c"/>
    <property type="match status" value="1"/>
</dbReference>
<dbReference type="InterPro" id="IPR003265">
    <property type="entry name" value="HhH-GPD_domain"/>
</dbReference>
<dbReference type="InterPro" id="IPR044298">
    <property type="entry name" value="MIG/MutY"/>
</dbReference>
<keyword evidence="11" id="KW-0234">DNA repair</keyword>
<evidence type="ECO:0000313" key="14">
    <source>
        <dbReference type="EMBL" id="MFC3850431.1"/>
    </source>
</evidence>
<dbReference type="PROSITE" id="PS01155">
    <property type="entry name" value="ENDONUCLEASE_III_2"/>
    <property type="match status" value="1"/>
</dbReference>